<reference evidence="1 2" key="1">
    <citation type="submission" date="2014-04" db="EMBL/GenBank/DDBJ databases">
        <title>Characterization and application of a salt tolerant electro-active bacterium.</title>
        <authorList>
            <person name="Yang L."/>
            <person name="Wei S."/>
            <person name="Tay Q.X.M."/>
        </authorList>
    </citation>
    <scope>NUCLEOTIDE SEQUENCE [LARGE SCALE GENOMIC DNA]</scope>
    <source>
        <strain evidence="1 2">LY1</strain>
    </source>
</reference>
<dbReference type="PROSITE" id="PS51257">
    <property type="entry name" value="PROKAR_LIPOPROTEIN"/>
    <property type="match status" value="1"/>
</dbReference>
<dbReference type="OrthoDB" id="981397at2"/>
<gene>
    <name evidence="1" type="ORF">EL17_09925</name>
</gene>
<evidence type="ECO:0000313" key="2">
    <source>
        <dbReference type="Proteomes" id="UP000027821"/>
    </source>
</evidence>
<dbReference type="eggNOG" id="ENOG5033D1N">
    <property type="taxonomic scope" value="Bacteria"/>
</dbReference>
<dbReference type="AlphaFoldDB" id="A0A074KV09"/>
<dbReference type="EMBL" id="JMIH01000018">
    <property type="protein sequence ID" value="KEO73816.1"/>
    <property type="molecule type" value="Genomic_DNA"/>
</dbReference>
<comment type="caution">
    <text evidence="1">The sequence shown here is derived from an EMBL/GenBank/DDBJ whole genome shotgun (WGS) entry which is preliminary data.</text>
</comment>
<protein>
    <recommendedName>
        <fullName evidence="3">Lipoprotein</fullName>
    </recommendedName>
</protein>
<name>A0A074KV09_9BACT</name>
<dbReference type="Proteomes" id="UP000027821">
    <property type="component" value="Unassembled WGS sequence"/>
</dbReference>
<accession>A0A074KV09</accession>
<sequence>MKNFKLSGWILTLIYIPFLCSCEKDEIECLPYEGEIFPVSYKGLFGMSCNGIVIKVTNTSVNSFFEWEGVREENIITVRIPNGMGFEEVFGFPIDENIAGQRFYFDFRELLPEEFNVCTMEYAEPTKLVYMTDFSLIKCNGKQLNNITQ</sequence>
<proteinExistence type="predicted"/>
<keyword evidence="2" id="KW-1185">Reference proteome</keyword>
<organism evidence="1 2">
    <name type="scientific">Anditalea andensis</name>
    <dbReference type="NCBI Taxonomy" id="1048983"/>
    <lineage>
        <taxon>Bacteria</taxon>
        <taxon>Pseudomonadati</taxon>
        <taxon>Bacteroidota</taxon>
        <taxon>Cytophagia</taxon>
        <taxon>Cytophagales</taxon>
        <taxon>Cytophagaceae</taxon>
        <taxon>Anditalea</taxon>
    </lineage>
</organism>
<evidence type="ECO:0000313" key="1">
    <source>
        <dbReference type="EMBL" id="KEO73816.1"/>
    </source>
</evidence>
<evidence type="ECO:0008006" key="3">
    <source>
        <dbReference type="Google" id="ProtNLM"/>
    </source>
</evidence>